<reference evidence="1 2" key="1">
    <citation type="journal article" date="2019" name="Sci. Rep.">
        <title>Orb-weaving spider Araneus ventricosus genome elucidates the spidroin gene catalogue.</title>
        <authorList>
            <person name="Kono N."/>
            <person name="Nakamura H."/>
            <person name="Ohtoshi R."/>
            <person name="Moran D.A.P."/>
            <person name="Shinohara A."/>
            <person name="Yoshida Y."/>
            <person name="Fujiwara M."/>
            <person name="Mori M."/>
            <person name="Tomita M."/>
            <person name="Arakawa K."/>
        </authorList>
    </citation>
    <scope>NUCLEOTIDE SEQUENCE [LARGE SCALE GENOMIC DNA]</scope>
</reference>
<comment type="caution">
    <text evidence="1">The sequence shown here is derived from an EMBL/GenBank/DDBJ whole genome shotgun (WGS) entry which is preliminary data.</text>
</comment>
<dbReference type="EMBL" id="BGPR01016996">
    <property type="protein sequence ID" value="GBN74819.1"/>
    <property type="molecule type" value="Genomic_DNA"/>
</dbReference>
<organism evidence="1 2">
    <name type="scientific">Araneus ventricosus</name>
    <name type="common">Orbweaver spider</name>
    <name type="synonym">Epeira ventricosa</name>
    <dbReference type="NCBI Taxonomy" id="182803"/>
    <lineage>
        <taxon>Eukaryota</taxon>
        <taxon>Metazoa</taxon>
        <taxon>Ecdysozoa</taxon>
        <taxon>Arthropoda</taxon>
        <taxon>Chelicerata</taxon>
        <taxon>Arachnida</taxon>
        <taxon>Araneae</taxon>
        <taxon>Araneomorphae</taxon>
        <taxon>Entelegynae</taxon>
        <taxon>Araneoidea</taxon>
        <taxon>Araneidae</taxon>
        <taxon>Araneus</taxon>
    </lineage>
</organism>
<protein>
    <submittedName>
        <fullName evidence="1">Uncharacterized protein</fullName>
    </submittedName>
</protein>
<evidence type="ECO:0000313" key="2">
    <source>
        <dbReference type="Proteomes" id="UP000499080"/>
    </source>
</evidence>
<gene>
    <name evidence="1" type="ORF">AVEN_210594_1</name>
</gene>
<dbReference type="AlphaFoldDB" id="A0A4Y2RHR5"/>
<name>A0A4Y2RHR5_ARAVE</name>
<dbReference type="Proteomes" id="UP000499080">
    <property type="component" value="Unassembled WGS sequence"/>
</dbReference>
<proteinExistence type="predicted"/>
<accession>A0A4Y2RHR5</accession>
<sequence length="161" mass="19122">MLKIKYFEVYKHFFEERIKFIQYRNILRSIIYHEKPIAARGIISLQGLSSRIIFRPVKSLERKFDSSQPLRISSGIGKPLIRNLPARFTSTLANAFAKLLTVENKCFVFPKDWDCFKSSIKSASLAKQSMYPFPLRYVAYEERFRSRFWDRSKNFSIVLKY</sequence>
<evidence type="ECO:0000313" key="1">
    <source>
        <dbReference type="EMBL" id="GBN74819.1"/>
    </source>
</evidence>
<keyword evidence="2" id="KW-1185">Reference proteome</keyword>